<evidence type="ECO:0000313" key="2">
    <source>
        <dbReference type="Proteomes" id="UP000199542"/>
    </source>
</evidence>
<accession>A0A1G4TCA9</accession>
<reference evidence="1 2" key="1">
    <citation type="submission" date="2016-10" db="EMBL/GenBank/DDBJ databases">
        <authorList>
            <person name="de Groot N.N."/>
        </authorList>
    </citation>
    <scope>NUCLEOTIDE SEQUENCE [LARGE SCALE GENOMIC DNA]</scope>
    <source>
        <strain evidence="1 2">CGMCC 1.3401</strain>
    </source>
</reference>
<evidence type="ECO:0000313" key="1">
    <source>
        <dbReference type="EMBL" id="SCW78948.1"/>
    </source>
</evidence>
<dbReference type="Proteomes" id="UP000199542">
    <property type="component" value="Unassembled WGS sequence"/>
</dbReference>
<dbReference type="EMBL" id="FMTM01000009">
    <property type="protein sequence ID" value="SCW78948.1"/>
    <property type="molecule type" value="Genomic_DNA"/>
</dbReference>
<organism evidence="1 2">
    <name type="scientific">Rhizobium mongolense subsp. loessense</name>
    <dbReference type="NCBI Taxonomy" id="158890"/>
    <lineage>
        <taxon>Bacteria</taxon>
        <taxon>Pseudomonadati</taxon>
        <taxon>Pseudomonadota</taxon>
        <taxon>Alphaproteobacteria</taxon>
        <taxon>Hyphomicrobiales</taxon>
        <taxon>Rhizobiaceae</taxon>
        <taxon>Rhizobium/Agrobacterium group</taxon>
        <taxon>Rhizobium</taxon>
    </lineage>
</organism>
<evidence type="ECO:0008006" key="3">
    <source>
        <dbReference type="Google" id="ProtNLM"/>
    </source>
</evidence>
<gene>
    <name evidence="1" type="ORF">SAMN02927900_04924</name>
</gene>
<name>A0A1G4TCA9_9HYPH</name>
<dbReference type="AlphaFoldDB" id="A0A1G4TCA9"/>
<proteinExistence type="predicted"/>
<sequence length="59" mass="6787">MSQKVPQTITTWYVDPDAEGRMADGHAPIWRRLVDLIVERDLSQKCVLDFGCNRTLLRA</sequence>
<protein>
    <recommendedName>
        <fullName evidence="3">SAM-dependent methyltransferase</fullName>
    </recommendedName>
</protein>